<gene>
    <name evidence="2" type="ORF">K0M31_012975</name>
</gene>
<name>A0AA40FJB0_9HYME</name>
<reference evidence="2" key="1">
    <citation type="submission" date="2021-10" db="EMBL/GenBank/DDBJ databases">
        <title>Melipona bicolor Genome sequencing and assembly.</title>
        <authorList>
            <person name="Araujo N.S."/>
            <person name="Arias M.C."/>
        </authorList>
    </citation>
    <scope>NUCLEOTIDE SEQUENCE</scope>
    <source>
        <strain evidence="2">USP_2M_L1-L4_2017</strain>
        <tissue evidence="2">Whole body</tissue>
    </source>
</reference>
<protein>
    <submittedName>
        <fullName evidence="2">Uncharacterized protein</fullName>
    </submittedName>
</protein>
<proteinExistence type="predicted"/>
<evidence type="ECO:0000256" key="1">
    <source>
        <dbReference type="SAM" id="MobiDB-lite"/>
    </source>
</evidence>
<keyword evidence="3" id="KW-1185">Reference proteome</keyword>
<dbReference type="AlphaFoldDB" id="A0AA40FJB0"/>
<accession>A0AA40FJB0</accession>
<dbReference type="EMBL" id="JAHYIQ010000034">
    <property type="protein sequence ID" value="KAK1119902.1"/>
    <property type="molecule type" value="Genomic_DNA"/>
</dbReference>
<sequence>MFCNICILVDARHGRKSVEILSGASVLFKGVWFGECNLTDEKGFGVGCTLVEKAREKRRREVKRTESRYSVKRVGIRGEESRRRKSFRPGEKPVRLKGRKVEKAEETNKEEKEPRREKELRGTASYTVANEATDARSDNG</sequence>
<evidence type="ECO:0000313" key="3">
    <source>
        <dbReference type="Proteomes" id="UP001177670"/>
    </source>
</evidence>
<dbReference type="Proteomes" id="UP001177670">
    <property type="component" value="Unassembled WGS sequence"/>
</dbReference>
<evidence type="ECO:0000313" key="2">
    <source>
        <dbReference type="EMBL" id="KAK1119902.1"/>
    </source>
</evidence>
<comment type="caution">
    <text evidence="2">The sequence shown here is derived from an EMBL/GenBank/DDBJ whole genome shotgun (WGS) entry which is preliminary data.</text>
</comment>
<organism evidence="2 3">
    <name type="scientific">Melipona bicolor</name>
    <dbReference type="NCBI Taxonomy" id="60889"/>
    <lineage>
        <taxon>Eukaryota</taxon>
        <taxon>Metazoa</taxon>
        <taxon>Ecdysozoa</taxon>
        <taxon>Arthropoda</taxon>
        <taxon>Hexapoda</taxon>
        <taxon>Insecta</taxon>
        <taxon>Pterygota</taxon>
        <taxon>Neoptera</taxon>
        <taxon>Endopterygota</taxon>
        <taxon>Hymenoptera</taxon>
        <taxon>Apocrita</taxon>
        <taxon>Aculeata</taxon>
        <taxon>Apoidea</taxon>
        <taxon>Anthophila</taxon>
        <taxon>Apidae</taxon>
        <taxon>Melipona</taxon>
    </lineage>
</organism>
<feature type="compositionally biased region" description="Basic and acidic residues" evidence="1">
    <location>
        <begin position="76"/>
        <end position="121"/>
    </location>
</feature>
<feature type="region of interest" description="Disordered" evidence="1">
    <location>
        <begin position="73"/>
        <end position="140"/>
    </location>
</feature>